<keyword evidence="18" id="KW-1185">Reference proteome</keyword>
<dbReference type="Gene3D" id="1.10.390.10">
    <property type="entry name" value="Neutral Protease Domain 2"/>
    <property type="match status" value="1"/>
</dbReference>
<dbReference type="InterPro" id="IPR012778">
    <property type="entry name" value="Pept_M1_aminopeptidase"/>
</dbReference>
<sequence length="863" mass="94982">MGANLTREETAARARAIHIEHQRVSVDVCDAEDLSQPTYPVDTTITLTTSEPETWLDYQGDAVTAVLVDGQPRAIEFDGARIRLRDLPTGVPCVIDVQGASRYSRSGEGMHRFRDPVDGETYLYTQYEPADARRVFPCFEQPDIKPHFTFELTGPSGWQLLSNQPEVSRQPVGNGMDHVTFAPTPPLSTYLTCLVAGPYHRVDGQWASRRGDVELAWLCRASLAQYLDTEELLRITTSGLDHLDVVFGDYVWGKYHQVMVPEYNLGAMENPGLVTYTEGYVFRSPATPAQHQARANTILHEMSHMWFGDLVTPRWWSDLWLKESFAEFMGAHLSKEAAGFDDAWLNFTGGRKARAHVADSMPTTHPIVADITDLEAAKNNFDAITYSKGASALTQLVHYVGLESFFAGCRLYFERHAYGNATLTDFLAALTETSGRDLQSWADAWLKTRGHDELTADVLESGGLLETLSIRRGPGPMDDGTRPHATTIGLYDLVDGRLQLRARHDVLIEADATEVPGVAGQPVPAAILPNDTDQTFVRVRLDDGSRQALLSHISDLEPLVRATSWAALFSDVRDTGLHVADYVAAVIQHGPLEDRTGTLAALIGHVEDALERFVPDDAELAERWRDTCRAVAQDSEPGSMRQLQWAKAHIRAAALAPSDVTWILNGELAGLRLTDDLRWLAWQSLAVQGRVSADDLDGALAADDTAAGRVAHLRAWYSRPEQSLKQQAWDRAHVVDGETNDDVDALLDGIFAPGQESLTEVFAEPYFASLPDVWRDHPIEIARRLVLGGFPTDVAHLGRARTWLDENPAAPPALRRLVIECEAELRVAAHVRRANGCRGADSGAVAGLDRGQATSFDLGAVGT</sequence>
<dbReference type="GO" id="GO:0043171">
    <property type="term" value="P:peptide catabolic process"/>
    <property type="evidence" value="ECO:0007669"/>
    <property type="project" value="TreeGrafter"/>
</dbReference>
<keyword evidence="8" id="KW-0479">Metal-binding</keyword>
<dbReference type="InterPro" id="IPR014782">
    <property type="entry name" value="Peptidase_M1_dom"/>
</dbReference>
<feature type="domain" description="Aminopeptidase N-like N-terminal" evidence="16">
    <location>
        <begin position="115"/>
        <end position="191"/>
    </location>
</feature>
<dbReference type="GO" id="GO:0016285">
    <property type="term" value="F:alanyl aminopeptidase activity"/>
    <property type="evidence" value="ECO:0007669"/>
    <property type="project" value="UniProtKB-EC"/>
</dbReference>
<comment type="cofactor">
    <cofactor evidence="2">
        <name>Zn(2+)</name>
        <dbReference type="ChEBI" id="CHEBI:29105"/>
    </cofactor>
</comment>
<dbReference type="EC" id="3.4.11.2" evidence="4"/>
<comment type="catalytic activity">
    <reaction evidence="1">
        <text>Release of an N-terminal amino acid, Xaa-|-Yaa- from a peptide, amide or arylamide. Xaa is preferably Ala, but may be most amino acids including Pro (slow action). When a terminal hydrophobic residue is followed by a prolyl residue, the two may be released as an intact Xaa-Pro dipeptide.</text>
        <dbReference type="EC" id="3.4.11.2"/>
    </reaction>
</comment>
<comment type="similarity">
    <text evidence="3">Belongs to the peptidase M1 family.</text>
</comment>
<dbReference type="Proteomes" id="UP000275256">
    <property type="component" value="Unassembled WGS sequence"/>
</dbReference>
<dbReference type="InterPro" id="IPR042097">
    <property type="entry name" value="Aminopeptidase_N-like_N_sf"/>
</dbReference>
<dbReference type="GO" id="GO:0006508">
    <property type="term" value="P:proteolysis"/>
    <property type="evidence" value="ECO:0007669"/>
    <property type="project" value="UniProtKB-KW"/>
</dbReference>
<dbReference type="CDD" id="cd09602">
    <property type="entry name" value="M1_APN"/>
    <property type="match status" value="1"/>
</dbReference>
<dbReference type="InterPro" id="IPR050344">
    <property type="entry name" value="Peptidase_M1_aminopeptidases"/>
</dbReference>
<dbReference type="Pfam" id="PF11838">
    <property type="entry name" value="ERAP1_C"/>
    <property type="match status" value="1"/>
</dbReference>
<dbReference type="GO" id="GO:0008270">
    <property type="term" value="F:zinc ion binding"/>
    <property type="evidence" value="ECO:0007669"/>
    <property type="project" value="InterPro"/>
</dbReference>
<dbReference type="Pfam" id="PF01433">
    <property type="entry name" value="Peptidase_M1"/>
    <property type="match status" value="1"/>
</dbReference>
<organism evidence="17 18">
    <name type="scientific">Tessaracoccus antarcticus</name>
    <dbReference type="NCBI Taxonomy" id="2479848"/>
    <lineage>
        <taxon>Bacteria</taxon>
        <taxon>Bacillati</taxon>
        <taxon>Actinomycetota</taxon>
        <taxon>Actinomycetes</taxon>
        <taxon>Propionibacteriales</taxon>
        <taxon>Propionibacteriaceae</taxon>
        <taxon>Tessaracoccus</taxon>
    </lineage>
</organism>
<evidence type="ECO:0000256" key="7">
    <source>
        <dbReference type="ARBA" id="ARBA00022670"/>
    </source>
</evidence>
<gene>
    <name evidence="17" type="primary">pepN</name>
    <name evidence="17" type="ORF">EAX62_13335</name>
</gene>
<evidence type="ECO:0000256" key="4">
    <source>
        <dbReference type="ARBA" id="ARBA00012564"/>
    </source>
</evidence>
<evidence type="ECO:0000259" key="16">
    <source>
        <dbReference type="Pfam" id="PF17900"/>
    </source>
</evidence>
<dbReference type="PANTHER" id="PTHR11533:SF174">
    <property type="entry name" value="PUROMYCIN-SENSITIVE AMINOPEPTIDASE-RELATED"/>
    <property type="match status" value="1"/>
</dbReference>
<keyword evidence="11" id="KW-0482">Metalloprotease</keyword>
<name>A0A3M0G755_9ACTN</name>
<evidence type="ECO:0000256" key="6">
    <source>
        <dbReference type="ARBA" id="ARBA00022438"/>
    </source>
</evidence>
<dbReference type="EMBL" id="REFW01000004">
    <property type="protein sequence ID" value="RMB58192.1"/>
    <property type="molecule type" value="Genomic_DNA"/>
</dbReference>
<dbReference type="Pfam" id="PF17900">
    <property type="entry name" value="Peptidase_M1_N"/>
    <property type="match status" value="1"/>
</dbReference>
<dbReference type="RefSeq" id="WP_121902230.1">
    <property type="nucleotide sequence ID" value="NZ_REFW01000004.1"/>
</dbReference>
<dbReference type="InterPro" id="IPR024571">
    <property type="entry name" value="ERAP1-like_C_dom"/>
</dbReference>
<evidence type="ECO:0000256" key="8">
    <source>
        <dbReference type="ARBA" id="ARBA00022723"/>
    </source>
</evidence>
<evidence type="ECO:0000256" key="2">
    <source>
        <dbReference type="ARBA" id="ARBA00001947"/>
    </source>
</evidence>
<proteinExistence type="inferred from homology"/>
<evidence type="ECO:0000256" key="3">
    <source>
        <dbReference type="ARBA" id="ARBA00010136"/>
    </source>
</evidence>
<dbReference type="PANTHER" id="PTHR11533">
    <property type="entry name" value="PROTEASE M1 ZINC METALLOPROTEASE"/>
    <property type="match status" value="1"/>
</dbReference>
<evidence type="ECO:0000256" key="5">
    <source>
        <dbReference type="ARBA" id="ARBA00015611"/>
    </source>
</evidence>
<dbReference type="NCBIfam" id="TIGR02412">
    <property type="entry name" value="pepN_strep_liv"/>
    <property type="match status" value="1"/>
</dbReference>
<dbReference type="AlphaFoldDB" id="A0A3M0G755"/>
<dbReference type="InterPro" id="IPR001930">
    <property type="entry name" value="Peptidase_M1"/>
</dbReference>
<dbReference type="GO" id="GO:0070006">
    <property type="term" value="F:metalloaminopeptidase activity"/>
    <property type="evidence" value="ECO:0007669"/>
    <property type="project" value="TreeGrafter"/>
</dbReference>
<evidence type="ECO:0000256" key="12">
    <source>
        <dbReference type="ARBA" id="ARBA00029811"/>
    </source>
</evidence>
<dbReference type="InterPro" id="IPR027268">
    <property type="entry name" value="Peptidase_M4/M1_CTD_sf"/>
</dbReference>
<keyword evidence="7" id="KW-0645">Protease</keyword>
<dbReference type="SUPFAM" id="SSF63737">
    <property type="entry name" value="Leukotriene A4 hydrolase N-terminal domain"/>
    <property type="match status" value="1"/>
</dbReference>
<dbReference type="GO" id="GO:0042277">
    <property type="term" value="F:peptide binding"/>
    <property type="evidence" value="ECO:0007669"/>
    <property type="project" value="TreeGrafter"/>
</dbReference>
<keyword evidence="9 17" id="KW-0378">Hydrolase</keyword>
<dbReference type="GO" id="GO:0016020">
    <property type="term" value="C:membrane"/>
    <property type="evidence" value="ECO:0007669"/>
    <property type="project" value="TreeGrafter"/>
</dbReference>
<keyword evidence="6 17" id="KW-0031">Aminopeptidase</keyword>
<evidence type="ECO:0000313" key="18">
    <source>
        <dbReference type="Proteomes" id="UP000275256"/>
    </source>
</evidence>
<accession>A0A3M0G755</accession>
<keyword evidence="10" id="KW-0862">Zinc</keyword>
<evidence type="ECO:0000256" key="11">
    <source>
        <dbReference type="ARBA" id="ARBA00023049"/>
    </source>
</evidence>
<evidence type="ECO:0000259" key="14">
    <source>
        <dbReference type="Pfam" id="PF01433"/>
    </source>
</evidence>
<dbReference type="GO" id="GO:0005737">
    <property type="term" value="C:cytoplasm"/>
    <property type="evidence" value="ECO:0007669"/>
    <property type="project" value="TreeGrafter"/>
</dbReference>
<reference evidence="17 18" key="1">
    <citation type="submission" date="2018-10" db="EMBL/GenBank/DDBJ databases">
        <title>Tessaracoccus antarcticuss sp. nov., isolated from sediment.</title>
        <authorList>
            <person name="Zhou L.Y."/>
            <person name="Du Z.J."/>
        </authorList>
    </citation>
    <scope>NUCLEOTIDE SEQUENCE [LARGE SCALE GENOMIC DNA]</scope>
    <source>
        <strain evidence="17 18">JDX10</strain>
    </source>
</reference>
<evidence type="ECO:0000256" key="1">
    <source>
        <dbReference type="ARBA" id="ARBA00000098"/>
    </source>
</evidence>
<evidence type="ECO:0000313" key="17">
    <source>
        <dbReference type="EMBL" id="RMB58192.1"/>
    </source>
</evidence>
<dbReference type="GO" id="GO:0005615">
    <property type="term" value="C:extracellular space"/>
    <property type="evidence" value="ECO:0007669"/>
    <property type="project" value="TreeGrafter"/>
</dbReference>
<evidence type="ECO:0000259" key="15">
    <source>
        <dbReference type="Pfam" id="PF11838"/>
    </source>
</evidence>
<feature type="domain" description="Peptidase M1 membrane alanine aminopeptidase" evidence="14">
    <location>
        <begin position="248"/>
        <end position="445"/>
    </location>
</feature>
<dbReference type="PRINTS" id="PR00756">
    <property type="entry name" value="ALADIPTASE"/>
</dbReference>
<dbReference type="SUPFAM" id="SSF55486">
    <property type="entry name" value="Metalloproteases ('zincins'), catalytic domain"/>
    <property type="match status" value="1"/>
</dbReference>
<evidence type="ECO:0000256" key="9">
    <source>
        <dbReference type="ARBA" id="ARBA00022801"/>
    </source>
</evidence>
<evidence type="ECO:0000256" key="13">
    <source>
        <dbReference type="ARBA" id="ARBA00031533"/>
    </source>
</evidence>
<feature type="domain" description="ERAP1-like C-terminal" evidence="15">
    <location>
        <begin position="527"/>
        <end position="820"/>
    </location>
</feature>
<dbReference type="InterPro" id="IPR045357">
    <property type="entry name" value="Aminopeptidase_N-like_N"/>
</dbReference>
<dbReference type="OrthoDB" id="3885507at2"/>
<protein>
    <recommendedName>
        <fullName evidence="5">Aminopeptidase N</fullName>
        <ecNumber evidence="4">3.4.11.2</ecNumber>
    </recommendedName>
    <alternativeName>
        <fullName evidence="12">Alanine aminopeptidase</fullName>
    </alternativeName>
    <alternativeName>
        <fullName evidence="13">Lysyl aminopeptidase</fullName>
    </alternativeName>
</protein>
<comment type="caution">
    <text evidence="17">The sequence shown here is derived from an EMBL/GenBank/DDBJ whole genome shotgun (WGS) entry which is preliminary data.</text>
</comment>
<evidence type="ECO:0000256" key="10">
    <source>
        <dbReference type="ARBA" id="ARBA00022833"/>
    </source>
</evidence>
<dbReference type="Gene3D" id="2.60.40.1730">
    <property type="entry name" value="tricorn interacting facor f3 domain"/>
    <property type="match status" value="1"/>
</dbReference>